<keyword evidence="2" id="KW-0436">Ligase</keyword>
<gene>
    <name evidence="2" type="ORF">FOKN1_0506</name>
</gene>
<proteinExistence type="predicted"/>
<feature type="signal peptide" evidence="1">
    <location>
        <begin position="1"/>
        <end position="30"/>
    </location>
</feature>
<reference evidence="2 3" key="1">
    <citation type="submission" date="2017-05" db="EMBL/GenBank/DDBJ databases">
        <title>Thiocyanate degradation by Thiohalobacter thiocyanaticus FOKN1.</title>
        <authorList>
            <person name="Oshiki M."/>
            <person name="Fukushima T."/>
            <person name="Kawano S."/>
            <person name="Nakagawa J."/>
        </authorList>
    </citation>
    <scope>NUCLEOTIDE SEQUENCE [LARGE SCALE GENOMIC DNA]</scope>
    <source>
        <strain evidence="2 3">FOKN1</strain>
    </source>
</reference>
<dbReference type="KEGG" id="ttc:FOKN1_0506"/>
<dbReference type="Proteomes" id="UP000218765">
    <property type="component" value="Chromosome"/>
</dbReference>
<feature type="chain" id="PRO_5012306351" evidence="1">
    <location>
        <begin position="31"/>
        <end position="131"/>
    </location>
</feature>
<dbReference type="GO" id="GO:0016874">
    <property type="term" value="F:ligase activity"/>
    <property type="evidence" value="ECO:0007669"/>
    <property type="project" value="UniProtKB-KW"/>
</dbReference>
<protein>
    <submittedName>
        <fullName evidence="2">Acyl-CoA synthetases (AMP-forming)/AMP-acid ligases II</fullName>
    </submittedName>
</protein>
<keyword evidence="3" id="KW-1185">Reference proteome</keyword>
<keyword evidence="1" id="KW-0732">Signal</keyword>
<evidence type="ECO:0000313" key="3">
    <source>
        <dbReference type="Proteomes" id="UP000218765"/>
    </source>
</evidence>
<sequence length="131" mass="13626">MHRQRHSSILSLVGILLAGWLSLACGHCWAAAGAAPPPADHCQHMQPEPQSPECCEHEHQGGLCPVAEVGSGPITEPAALIPAGFPDQPALQPGGGAAWQAWRGPPPTIAAVRTCPPASASLYLRDCAFLE</sequence>
<evidence type="ECO:0000256" key="1">
    <source>
        <dbReference type="SAM" id="SignalP"/>
    </source>
</evidence>
<dbReference type="OrthoDB" id="9874683at2"/>
<accession>A0A1Z4VMR5</accession>
<dbReference type="PROSITE" id="PS51257">
    <property type="entry name" value="PROKAR_LIPOPROTEIN"/>
    <property type="match status" value="1"/>
</dbReference>
<organism evidence="2 3">
    <name type="scientific">Thiohalobacter thiocyanaticus</name>
    <dbReference type="NCBI Taxonomy" id="585455"/>
    <lineage>
        <taxon>Bacteria</taxon>
        <taxon>Pseudomonadati</taxon>
        <taxon>Pseudomonadota</taxon>
        <taxon>Gammaproteobacteria</taxon>
        <taxon>Thiohalobacterales</taxon>
        <taxon>Thiohalobacteraceae</taxon>
        <taxon>Thiohalobacter</taxon>
    </lineage>
</organism>
<dbReference type="AlphaFoldDB" id="A0A1Z4VMR5"/>
<evidence type="ECO:0000313" key="2">
    <source>
        <dbReference type="EMBL" id="BAZ92910.1"/>
    </source>
</evidence>
<dbReference type="EMBL" id="AP018052">
    <property type="protein sequence ID" value="BAZ92910.1"/>
    <property type="molecule type" value="Genomic_DNA"/>
</dbReference>
<dbReference type="RefSeq" id="WP_096364408.1">
    <property type="nucleotide sequence ID" value="NZ_AP018052.1"/>
</dbReference>
<name>A0A1Z4VMR5_9GAMM</name>